<reference evidence="2 3" key="1">
    <citation type="submission" date="2020-08" db="EMBL/GenBank/DDBJ databases">
        <title>Genomic Encyclopedia of Type Strains, Phase IV (KMG-IV): sequencing the most valuable type-strain genomes for metagenomic binning, comparative biology and taxonomic classification.</title>
        <authorList>
            <person name="Goeker M."/>
        </authorList>
    </citation>
    <scope>NUCLEOTIDE SEQUENCE [LARGE SCALE GENOMIC DNA]</scope>
    <source>
        <strain evidence="2 3">DSM 44197</strain>
    </source>
</reference>
<keyword evidence="3" id="KW-1185">Reference proteome</keyword>
<proteinExistence type="predicted"/>
<keyword evidence="1" id="KW-1133">Transmembrane helix</keyword>
<gene>
    <name evidence="2" type="ORF">HNR61_001817</name>
</gene>
<sequence length="254" mass="26180">MEILRRAFAAEWTKLWSLRSTWWTLAGAFALMAAMAFTLATSTVHNNTNDVPGDDLGVVVASETAVGAVDLVQFVVLTLAILTITAEYATGSIGTTLRWAPRRGVVLLAKSAVLAAVAFPTGMLLGLLGTAVAAPLLGGWGRFSVGGTLADSAAIGVYLALTSVLVLGIGTLLRSTAGAVTTVFLFLMALPMLIDGSSTALGRWVSDALPSSAGRHFMNGGGDSYGPAAGLALLAVWTAVFLVGARTALRRRDA</sequence>
<feature type="transmembrane region" description="Helical" evidence="1">
    <location>
        <begin position="107"/>
        <end position="133"/>
    </location>
</feature>
<feature type="transmembrane region" description="Helical" evidence="1">
    <location>
        <begin position="21"/>
        <end position="44"/>
    </location>
</feature>
<comment type="caution">
    <text evidence="2">The sequence shown here is derived from an EMBL/GenBank/DDBJ whole genome shotgun (WGS) entry which is preliminary data.</text>
</comment>
<dbReference type="Proteomes" id="UP000572680">
    <property type="component" value="Unassembled WGS sequence"/>
</dbReference>
<feature type="transmembrane region" description="Helical" evidence="1">
    <location>
        <begin position="64"/>
        <end position="86"/>
    </location>
</feature>
<accession>A0A7W3QK71</accession>
<organism evidence="2 3">
    <name type="scientific">Actinomadura namibiensis</name>
    <dbReference type="NCBI Taxonomy" id="182080"/>
    <lineage>
        <taxon>Bacteria</taxon>
        <taxon>Bacillati</taxon>
        <taxon>Actinomycetota</taxon>
        <taxon>Actinomycetes</taxon>
        <taxon>Streptosporangiales</taxon>
        <taxon>Thermomonosporaceae</taxon>
        <taxon>Actinomadura</taxon>
    </lineage>
</organism>
<evidence type="ECO:0000313" key="2">
    <source>
        <dbReference type="EMBL" id="MBA8950204.1"/>
    </source>
</evidence>
<feature type="transmembrane region" description="Helical" evidence="1">
    <location>
        <begin position="185"/>
        <end position="205"/>
    </location>
</feature>
<dbReference type="EMBL" id="JACJIA010000002">
    <property type="protein sequence ID" value="MBA8950204.1"/>
    <property type="molecule type" value="Genomic_DNA"/>
</dbReference>
<keyword evidence="1" id="KW-0812">Transmembrane</keyword>
<dbReference type="AlphaFoldDB" id="A0A7W3QK71"/>
<feature type="transmembrane region" description="Helical" evidence="1">
    <location>
        <begin position="225"/>
        <end position="245"/>
    </location>
</feature>
<keyword evidence="1" id="KW-0472">Membrane</keyword>
<evidence type="ECO:0008006" key="4">
    <source>
        <dbReference type="Google" id="ProtNLM"/>
    </source>
</evidence>
<feature type="transmembrane region" description="Helical" evidence="1">
    <location>
        <begin position="153"/>
        <end position="173"/>
    </location>
</feature>
<evidence type="ECO:0000313" key="3">
    <source>
        <dbReference type="Proteomes" id="UP000572680"/>
    </source>
</evidence>
<name>A0A7W3QK71_ACTNM</name>
<protein>
    <recommendedName>
        <fullName evidence="4">ABC transporter permease</fullName>
    </recommendedName>
</protein>
<evidence type="ECO:0000256" key="1">
    <source>
        <dbReference type="SAM" id="Phobius"/>
    </source>
</evidence>
<dbReference type="RefSeq" id="WP_182842660.1">
    <property type="nucleotide sequence ID" value="NZ_BAAALP010000035.1"/>
</dbReference>